<reference evidence="15 16" key="1">
    <citation type="submission" date="2019-06" db="EMBL/GenBank/DDBJ databases">
        <authorList>
            <person name="Lee I."/>
            <person name="Jang G.I."/>
            <person name="Hwang C.Y."/>
        </authorList>
    </citation>
    <scope>NUCLEOTIDE SEQUENCE [LARGE SCALE GENOMIC DNA]</scope>
    <source>
        <strain evidence="15 16">PAMC 28131</strain>
    </source>
</reference>
<keyword evidence="5" id="KW-0732">Signal</keyword>
<dbReference type="InterPro" id="IPR010917">
    <property type="entry name" value="TonB_rcpt_CS"/>
</dbReference>
<evidence type="ECO:0000256" key="4">
    <source>
        <dbReference type="ARBA" id="ARBA00022692"/>
    </source>
</evidence>
<evidence type="ECO:0000256" key="1">
    <source>
        <dbReference type="ARBA" id="ARBA00004571"/>
    </source>
</evidence>
<dbReference type="GO" id="GO:0009279">
    <property type="term" value="C:cell outer membrane"/>
    <property type="evidence" value="ECO:0007669"/>
    <property type="project" value="UniProtKB-SubCell"/>
</dbReference>
<evidence type="ECO:0000256" key="8">
    <source>
        <dbReference type="ARBA" id="ARBA00023237"/>
    </source>
</evidence>
<dbReference type="Proteomes" id="UP000319897">
    <property type="component" value="Unassembled WGS sequence"/>
</dbReference>
<keyword evidence="15" id="KW-0675">Receptor</keyword>
<dbReference type="InterPro" id="IPR012910">
    <property type="entry name" value="Plug_dom"/>
</dbReference>
<keyword evidence="3 9" id="KW-1134">Transmembrane beta strand</keyword>
<proteinExistence type="inferred from homology"/>
<comment type="similarity">
    <text evidence="9 12">Belongs to the TonB-dependent receptor family.</text>
</comment>
<keyword evidence="6 10" id="KW-0798">TonB box</keyword>
<comment type="subcellular location">
    <subcellularLocation>
        <location evidence="1 9">Cell outer membrane</location>
        <topology evidence="1 9">Multi-pass membrane protein</topology>
    </subcellularLocation>
</comment>
<keyword evidence="7 9" id="KW-0472">Membrane</keyword>
<feature type="domain" description="TonB-dependent receptor plug" evidence="14">
    <location>
        <begin position="36"/>
        <end position="145"/>
    </location>
</feature>
<protein>
    <submittedName>
        <fullName evidence="15">TonB-dependent receptor</fullName>
    </submittedName>
</protein>
<dbReference type="InterPro" id="IPR037066">
    <property type="entry name" value="Plug_dom_sf"/>
</dbReference>
<evidence type="ECO:0000256" key="3">
    <source>
        <dbReference type="ARBA" id="ARBA00022452"/>
    </source>
</evidence>
<evidence type="ECO:0000256" key="10">
    <source>
        <dbReference type="PROSITE-ProRule" id="PRU10143"/>
    </source>
</evidence>
<dbReference type="Gene3D" id="2.170.130.10">
    <property type="entry name" value="TonB-dependent receptor, plug domain"/>
    <property type="match status" value="1"/>
</dbReference>
<feature type="domain" description="TonB-dependent receptor-like beta-barrel" evidence="13">
    <location>
        <begin position="418"/>
        <end position="974"/>
    </location>
</feature>
<feature type="short sequence motif" description="TonB C-terminal box" evidence="11">
    <location>
        <begin position="999"/>
        <end position="1016"/>
    </location>
</feature>
<keyword evidence="2 9" id="KW-0813">Transport</keyword>
<evidence type="ECO:0000256" key="7">
    <source>
        <dbReference type="ARBA" id="ARBA00023136"/>
    </source>
</evidence>
<dbReference type="InterPro" id="IPR010916">
    <property type="entry name" value="TonB_box_CS"/>
</dbReference>
<dbReference type="AlphaFoldDB" id="A0A501XE90"/>
<dbReference type="RefSeq" id="WP_140929679.1">
    <property type="nucleotide sequence ID" value="NZ_VFSU01000034.1"/>
</dbReference>
<dbReference type="Pfam" id="PF07715">
    <property type="entry name" value="Plug"/>
    <property type="match status" value="1"/>
</dbReference>
<evidence type="ECO:0000256" key="5">
    <source>
        <dbReference type="ARBA" id="ARBA00022729"/>
    </source>
</evidence>
<name>A0A501XE90_9SPHN</name>
<evidence type="ECO:0000256" key="6">
    <source>
        <dbReference type="ARBA" id="ARBA00023077"/>
    </source>
</evidence>
<dbReference type="SUPFAM" id="SSF56935">
    <property type="entry name" value="Porins"/>
    <property type="match status" value="1"/>
</dbReference>
<feature type="short sequence motif" description="TonB box" evidence="10">
    <location>
        <begin position="22"/>
        <end position="28"/>
    </location>
</feature>
<dbReference type="EMBL" id="VFSU01000034">
    <property type="protein sequence ID" value="TPE58826.1"/>
    <property type="molecule type" value="Genomic_DNA"/>
</dbReference>
<dbReference type="Gene3D" id="2.40.170.20">
    <property type="entry name" value="TonB-dependent receptor, beta-barrel domain"/>
    <property type="match status" value="1"/>
</dbReference>
<dbReference type="PROSITE" id="PS52016">
    <property type="entry name" value="TONB_DEPENDENT_REC_3"/>
    <property type="match status" value="1"/>
</dbReference>
<dbReference type="OrthoDB" id="7051241at2"/>
<evidence type="ECO:0000256" key="12">
    <source>
        <dbReference type="RuleBase" id="RU003357"/>
    </source>
</evidence>
<dbReference type="InterPro" id="IPR000531">
    <property type="entry name" value="Beta-barrel_TonB"/>
</dbReference>
<keyword evidence="16" id="KW-1185">Reference proteome</keyword>
<dbReference type="PANTHER" id="PTHR47234:SF2">
    <property type="entry name" value="TONB-DEPENDENT RECEPTOR"/>
    <property type="match status" value="1"/>
</dbReference>
<keyword evidence="8 9" id="KW-0998">Cell outer membrane</keyword>
<evidence type="ECO:0000256" key="2">
    <source>
        <dbReference type="ARBA" id="ARBA00022448"/>
    </source>
</evidence>
<gene>
    <name evidence="15" type="ORF">FJQ54_16615</name>
</gene>
<organism evidence="15 16">
    <name type="scientific">Sandaracinobacter neustonicus</name>
    <dbReference type="NCBI Taxonomy" id="1715348"/>
    <lineage>
        <taxon>Bacteria</taxon>
        <taxon>Pseudomonadati</taxon>
        <taxon>Pseudomonadota</taxon>
        <taxon>Alphaproteobacteria</taxon>
        <taxon>Sphingomonadales</taxon>
        <taxon>Sphingosinicellaceae</taxon>
        <taxon>Sandaracinobacter</taxon>
    </lineage>
</organism>
<accession>A0A501XE90</accession>
<evidence type="ECO:0000313" key="16">
    <source>
        <dbReference type="Proteomes" id="UP000319897"/>
    </source>
</evidence>
<evidence type="ECO:0000259" key="14">
    <source>
        <dbReference type="Pfam" id="PF07715"/>
    </source>
</evidence>
<dbReference type="Pfam" id="PF00593">
    <property type="entry name" value="TonB_dep_Rec_b-barrel"/>
    <property type="match status" value="1"/>
</dbReference>
<dbReference type="InterPro" id="IPR036942">
    <property type="entry name" value="Beta-barrel_TonB_sf"/>
</dbReference>
<evidence type="ECO:0000256" key="9">
    <source>
        <dbReference type="PROSITE-ProRule" id="PRU01360"/>
    </source>
</evidence>
<evidence type="ECO:0000259" key="13">
    <source>
        <dbReference type="Pfam" id="PF00593"/>
    </source>
</evidence>
<dbReference type="PROSITE" id="PS00430">
    <property type="entry name" value="TONB_DEPENDENT_REC_1"/>
    <property type="match status" value="1"/>
</dbReference>
<evidence type="ECO:0000256" key="11">
    <source>
        <dbReference type="PROSITE-ProRule" id="PRU10144"/>
    </source>
</evidence>
<dbReference type="PROSITE" id="PS01156">
    <property type="entry name" value="TONB_DEPENDENT_REC_2"/>
    <property type="match status" value="1"/>
</dbReference>
<sequence>MLAGPAAFAQSTAAAETADTETIVVTGSLIKNPNLDRATPVTVTSADEINLKQVTNAEQVLRDIPGIVPSIGSAVNNGNGGASFVNLRGLGSNRNIVLLDGQRLVPAELNGRFDLNNIPLALIERVDVLTGGASTTYGADAVSGVVNFITRRDFTGVELNANYGLTQKGDGQTLNLDLTTGASFDDGRGNVTLSVGYQESDQVLQADRDFSRYSYDSFFGSAGGSGTSNPSRWSNINPTAGNLIQNPLEGAQICNVPSDPNLPVIPGAPNCVNPQGGQRQITADGTAFRPGTAYDAFNFNPYNVFQTPFKRFNIYAAGRYEVNENLEFYTRAIFSKNKVQTIIAPSGAFGLSVVVPLNNPFLTTAQRNAFCNVDINSGVGYTPRFTAAECAAAANPNLKPGDADYRSVSAVVSRRNVEGGPRISTYDTTFFDYQAGLRGAITSTIDYDVSGSYGESDNVSTADGYWLNSRVRQSMLANAAGCFDTSNGCVPLNLFGATGSITPAMNDFLNEASTTSNRFTLAQAKGSISGDFGVGSPLASDALAFAVGAEWRSYSATQKSDLLSQSGDLGGAGGAAPNISGGFNVYELFGEVIAPLVQDKPFMEDLTFEGGVRYSSYTVDAPTNPTFDTWTWKVGGSWSPGFGLKVRGNYAKAMRAPNIAELFSPVNTGLTNLSDDPCASLKDNGDSLGRPTPTGELLAICLAQGAPTTSIGAISVPTAGQANATFAGNAALKPEKSTSWTLGAVFVPQFAPGLSLTVDYYNIVVTDAITFPTPNDAIEACFGTGSTPAAGAHLTEACTSIRRSDATGSLSGDSAEVGGLFLPYSNLGRLETDGVDFTLNYGTDFGAVGWKIALTGNWTGKSVFQATPTSSSIDCVGKFGTSCGSIQPDWSWSVRNTFTISDFDISFLWRHLSSVTYEGAGDVNTEAYSGTLTGGNLAGQEVDFNHIPAYNIFDLSARFQASETFTFTFAISNLFDKQPKVVGNSIGSTSFNSGNVYPSTYDALGRRFNVGARIRF</sequence>
<dbReference type="PANTHER" id="PTHR47234">
    <property type="match status" value="1"/>
</dbReference>
<dbReference type="InterPro" id="IPR039426">
    <property type="entry name" value="TonB-dep_rcpt-like"/>
</dbReference>
<comment type="caution">
    <text evidence="15">The sequence shown here is derived from an EMBL/GenBank/DDBJ whole genome shotgun (WGS) entry which is preliminary data.</text>
</comment>
<evidence type="ECO:0000313" key="15">
    <source>
        <dbReference type="EMBL" id="TPE58826.1"/>
    </source>
</evidence>
<keyword evidence="4 9" id="KW-0812">Transmembrane</keyword>